<evidence type="ECO:0000313" key="1">
    <source>
        <dbReference type="EMBL" id="KAG8658404.1"/>
    </source>
</evidence>
<dbReference type="EMBL" id="CM004389">
    <property type="protein sequence ID" value="KAG8658404.1"/>
    <property type="molecule type" value="Genomic_DNA"/>
</dbReference>
<comment type="caution">
    <text evidence="1">The sequence shown here is derived from an EMBL/GenBank/DDBJ whole genome shotgun (WGS) entry which is preliminary data.</text>
</comment>
<evidence type="ECO:0000313" key="2">
    <source>
        <dbReference type="Proteomes" id="UP000091857"/>
    </source>
</evidence>
<organism evidence="1 2">
    <name type="scientific">Manihot esculenta</name>
    <name type="common">Cassava</name>
    <name type="synonym">Jatropha manihot</name>
    <dbReference type="NCBI Taxonomy" id="3983"/>
    <lineage>
        <taxon>Eukaryota</taxon>
        <taxon>Viridiplantae</taxon>
        <taxon>Streptophyta</taxon>
        <taxon>Embryophyta</taxon>
        <taxon>Tracheophyta</taxon>
        <taxon>Spermatophyta</taxon>
        <taxon>Magnoliopsida</taxon>
        <taxon>eudicotyledons</taxon>
        <taxon>Gunneridae</taxon>
        <taxon>Pentapetalae</taxon>
        <taxon>rosids</taxon>
        <taxon>fabids</taxon>
        <taxon>Malpighiales</taxon>
        <taxon>Euphorbiaceae</taxon>
        <taxon>Crotonoideae</taxon>
        <taxon>Manihoteae</taxon>
        <taxon>Manihot</taxon>
    </lineage>
</organism>
<dbReference type="Proteomes" id="UP000091857">
    <property type="component" value="Chromosome 3"/>
</dbReference>
<protein>
    <submittedName>
        <fullName evidence="1">Uncharacterized protein</fullName>
    </submittedName>
</protein>
<proteinExistence type="predicted"/>
<reference evidence="2" key="1">
    <citation type="journal article" date="2016" name="Nat. Biotechnol.">
        <title>Sequencing wild and cultivated cassava and related species reveals extensive interspecific hybridization and genetic diversity.</title>
        <authorList>
            <person name="Bredeson J.V."/>
            <person name="Lyons J.B."/>
            <person name="Prochnik S.E."/>
            <person name="Wu G.A."/>
            <person name="Ha C.M."/>
            <person name="Edsinger-Gonzales E."/>
            <person name="Grimwood J."/>
            <person name="Schmutz J."/>
            <person name="Rabbi I.Y."/>
            <person name="Egesi C."/>
            <person name="Nauluvula P."/>
            <person name="Lebot V."/>
            <person name="Ndunguru J."/>
            <person name="Mkamilo G."/>
            <person name="Bart R.S."/>
            <person name="Setter T.L."/>
            <person name="Gleadow R.M."/>
            <person name="Kulakow P."/>
            <person name="Ferguson M.E."/>
            <person name="Rounsley S."/>
            <person name="Rokhsar D.S."/>
        </authorList>
    </citation>
    <scope>NUCLEOTIDE SEQUENCE [LARGE SCALE GENOMIC DNA]</scope>
    <source>
        <strain evidence="2">cv. AM560-2</strain>
    </source>
</reference>
<accession>A0ACB7I2F7</accession>
<name>A0ACB7I2F7_MANES</name>
<keyword evidence="2" id="KW-1185">Reference proteome</keyword>
<sequence>MIDLRHFQAGKTSSCDRKRRKKKEIARKRRSNQNWRQMKQERNRRLGSSFRRVAEYHLQVLILSSGLFVLCHMDSWGLNCIEGNMTNSQRRGLDLDLDLNYPIAPQIRALDLSLGLSIYANSEEVQAQVHGWSHRQTTNVIEVLDDEVAIISPRAFSRARENSERNHSHGMREVIGEATGAVTGCTAVTTLCTNCKRRIPDDCEPCLNPGTSNKKKANNVSLMEDVLQPVSMPDESIFSCPVCMGPFIEPTATRCGHIFCKECLLKSLKSLHNKCPTCRQKVGKRGIFRVYLPTNN</sequence>
<gene>
    <name evidence="1" type="ORF">MANES_03G145300v8</name>
</gene>